<sequence>MAQEPLRRVLVTGGAGYIGSHIVQTLLLQRRYKVISIDNHSNSFPTALSRVSQIARDALPDDATDQDKQSTVIDSYTADLRKKEDVEFIFKQYGKGGIWGVIHVAALKSVGDSSDFPLEYYSTNVAGTLQLIQVMDAYECRRFVFSSSATVYGTPPVVPIPETTRLAADSVYGRTKVMCETILQDLCYAEPEKWRVISLRYFNPAGAYPSGLIGEDPRGRPGNLLPLLAHMAIGRVKDTTLRVFGNDYPTRDGTCVRDYIHVMDLASGHLLALDALGPQSTVFDNCPTRARFKGYNLGKGKGQSVLEIVEAMRKATGYDYKTEIVGRRLGDVPDLTADPSLAEKELGFKAPHDLDTMCRDLWNWQTKNPQGFGED</sequence>
<dbReference type="STRING" id="1314777.A0A164UA98"/>
<dbReference type="UniPathway" id="UPA00214"/>
<comment type="similarity">
    <text evidence="10">Belongs to the NAD(P)-dependent epimerase/dehydratase family.</text>
</comment>
<keyword evidence="13" id="KW-1185">Reference proteome</keyword>
<dbReference type="PANTHER" id="PTHR43725:SF47">
    <property type="entry name" value="UDP-GLUCOSE 4-EPIMERASE"/>
    <property type="match status" value="1"/>
</dbReference>
<feature type="domain" description="NAD(P)-binding" evidence="11">
    <location>
        <begin position="10"/>
        <end position="360"/>
    </location>
</feature>
<dbReference type="Gene3D" id="3.90.25.10">
    <property type="entry name" value="UDP-galactose 4-epimerase, domain 1"/>
    <property type="match status" value="1"/>
</dbReference>
<organism evidence="12 13">
    <name type="scientific">Sistotremastrum niveocremeum HHB9708</name>
    <dbReference type="NCBI Taxonomy" id="1314777"/>
    <lineage>
        <taxon>Eukaryota</taxon>
        <taxon>Fungi</taxon>
        <taxon>Dikarya</taxon>
        <taxon>Basidiomycota</taxon>
        <taxon>Agaricomycotina</taxon>
        <taxon>Agaricomycetes</taxon>
        <taxon>Sistotremastrales</taxon>
        <taxon>Sistotremastraceae</taxon>
        <taxon>Sertulicium</taxon>
        <taxon>Sertulicium niveocremeum</taxon>
    </lineage>
</organism>
<dbReference type="InterPro" id="IPR005886">
    <property type="entry name" value="UDP_G4E"/>
</dbReference>
<dbReference type="InterPro" id="IPR016040">
    <property type="entry name" value="NAD(P)-bd_dom"/>
</dbReference>
<evidence type="ECO:0000256" key="8">
    <source>
        <dbReference type="ARBA" id="ARBA00037955"/>
    </source>
</evidence>
<evidence type="ECO:0000256" key="5">
    <source>
        <dbReference type="ARBA" id="ARBA00023027"/>
    </source>
</evidence>
<evidence type="ECO:0000256" key="9">
    <source>
        <dbReference type="ARBA" id="ARBA00038238"/>
    </source>
</evidence>
<dbReference type="AlphaFoldDB" id="A0A164UA98"/>
<dbReference type="OrthoDB" id="9402762at2759"/>
<dbReference type="Gene3D" id="3.40.50.720">
    <property type="entry name" value="NAD(P)-binding Rossmann-like Domain"/>
    <property type="match status" value="1"/>
</dbReference>
<reference evidence="12 13" key="1">
    <citation type="journal article" date="2016" name="Mol. Biol. Evol.">
        <title>Comparative Genomics of Early-Diverging Mushroom-Forming Fungi Provides Insights into the Origins of Lignocellulose Decay Capabilities.</title>
        <authorList>
            <person name="Nagy L.G."/>
            <person name="Riley R."/>
            <person name="Tritt A."/>
            <person name="Adam C."/>
            <person name="Daum C."/>
            <person name="Floudas D."/>
            <person name="Sun H."/>
            <person name="Yadav J.S."/>
            <person name="Pangilinan J."/>
            <person name="Larsson K.H."/>
            <person name="Matsuura K."/>
            <person name="Barry K."/>
            <person name="Labutti K."/>
            <person name="Kuo R."/>
            <person name="Ohm R.A."/>
            <person name="Bhattacharya S.S."/>
            <person name="Shirouzu T."/>
            <person name="Yoshinaga Y."/>
            <person name="Martin F.M."/>
            <person name="Grigoriev I.V."/>
            <person name="Hibbett D.S."/>
        </authorList>
    </citation>
    <scope>NUCLEOTIDE SEQUENCE [LARGE SCALE GENOMIC DNA]</scope>
    <source>
        <strain evidence="12 13">HHB9708</strain>
    </source>
</reference>
<keyword evidence="6 10" id="KW-0413">Isomerase</keyword>
<evidence type="ECO:0000256" key="7">
    <source>
        <dbReference type="ARBA" id="ARBA00037676"/>
    </source>
</evidence>
<dbReference type="GO" id="GO:0006012">
    <property type="term" value="P:galactose metabolic process"/>
    <property type="evidence" value="ECO:0007669"/>
    <property type="project" value="UniProtKB-UniPathway"/>
</dbReference>
<comment type="pathway">
    <text evidence="3 10">Carbohydrate metabolism; galactose metabolism.</text>
</comment>
<dbReference type="PRINTS" id="PR01713">
    <property type="entry name" value="NUCEPIMERASE"/>
</dbReference>
<evidence type="ECO:0000256" key="6">
    <source>
        <dbReference type="ARBA" id="ARBA00023235"/>
    </source>
</evidence>
<dbReference type="SUPFAM" id="SSF51735">
    <property type="entry name" value="NAD(P)-binding Rossmann-fold domains"/>
    <property type="match status" value="1"/>
</dbReference>
<evidence type="ECO:0000313" key="12">
    <source>
        <dbReference type="EMBL" id="KZS93051.1"/>
    </source>
</evidence>
<dbReference type="EMBL" id="KV419408">
    <property type="protein sequence ID" value="KZS93051.1"/>
    <property type="molecule type" value="Genomic_DNA"/>
</dbReference>
<gene>
    <name evidence="12" type="ORF">SISNIDRAFT_455006</name>
</gene>
<evidence type="ECO:0000256" key="1">
    <source>
        <dbReference type="ARBA" id="ARBA00000083"/>
    </source>
</evidence>
<keyword evidence="5 10" id="KW-0520">NAD</keyword>
<dbReference type="GO" id="GO:0003978">
    <property type="term" value="F:UDP-glucose 4-epimerase activity"/>
    <property type="evidence" value="ECO:0007669"/>
    <property type="project" value="UniProtKB-UniRule"/>
</dbReference>
<comment type="similarity">
    <text evidence="9">In the C-terminal section; belongs to the aldose epimerase family.</text>
</comment>
<comment type="subunit">
    <text evidence="10">Homodimer.</text>
</comment>
<comment type="pathway">
    <text evidence="4">Carbohydrate metabolism; hexose metabolism.</text>
</comment>
<protein>
    <recommendedName>
        <fullName evidence="10">UDP-glucose 4-epimerase</fullName>
        <ecNumber evidence="10">5.1.3.2</ecNumber>
    </recommendedName>
</protein>
<evidence type="ECO:0000256" key="10">
    <source>
        <dbReference type="RuleBase" id="RU366046"/>
    </source>
</evidence>
<dbReference type="CDD" id="cd05247">
    <property type="entry name" value="UDP_G4E_1_SDR_e"/>
    <property type="match status" value="1"/>
</dbReference>
<dbReference type="NCBIfam" id="TIGR01179">
    <property type="entry name" value="galE"/>
    <property type="match status" value="1"/>
</dbReference>
<comment type="cofactor">
    <cofactor evidence="2 10">
        <name>NAD(+)</name>
        <dbReference type="ChEBI" id="CHEBI:57540"/>
    </cofactor>
</comment>
<dbReference type="InterPro" id="IPR036291">
    <property type="entry name" value="NAD(P)-bd_dom_sf"/>
</dbReference>
<dbReference type="EC" id="5.1.3.2" evidence="10"/>
<comment type="similarity">
    <text evidence="8">In the N-terminal section; belongs to the NAD(P)-dependent epimerase/dehydratase family.</text>
</comment>
<dbReference type="PANTHER" id="PTHR43725">
    <property type="entry name" value="UDP-GLUCOSE 4-EPIMERASE"/>
    <property type="match status" value="1"/>
</dbReference>
<dbReference type="Pfam" id="PF16363">
    <property type="entry name" value="GDP_Man_Dehyd"/>
    <property type="match status" value="1"/>
</dbReference>
<keyword evidence="10" id="KW-0119">Carbohydrate metabolism</keyword>
<comment type="function">
    <text evidence="7">Mutarotase converts alpha-aldose to the beta-anomer. It is active on D-glucose, L-arabinose, D-xylose, D-galactose, maltose and lactose.</text>
</comment>
<comment type="catalytic activity">
    <reaction evidence="1 10">
        <text>UDP-alpha-D-glucose = UDP-alpha-D-galactose</text>
        <dbReference type="Rhea" id="RHEA:22168"/>
        <dbReference type="ChEBI" id="CHEBI:58885"/>
        <dbReference type="ChEBI" id="CHEBI:66914"/>
        <dbReference type="EC" id="5.1.3.2"/>
    </reaction>
</comment>
<dbReference type="GO" id="GO:0005829">
    <property type="term" value="C:cytosol"/>
    <property type="evidence" value="ECO:0007669"/>
    <property type="project" value="TreeGrafter"/>
</dbReference>
<evidence type="ECO:0000313" key="13">
    <source>
        <dbReference type="Proteomes" id="UP000076722"/>
    </source>
</evidence>
<dbReference type="Proteomes" id="UP000076722">
    <property type="component" value="Unassembled WGS sequence"/>
</dbReference>
<name>A0A164UA98_9AGAM</name>
<evidence type="ECO:0000256" key="4">
    <source>
        <dbReference type="ARBA" id="ARBA00005028"/>
    </source>
</evidence>
<evidence type="ECO:0000256" key="2">
    <source>
        <dbReference type="ARBA" id="ARBA00001911"/>
    </source>
</evidence>
<proteinExistence type="inferred from homology"/>
<evidence type="ECO:0000259" key="11">
    <source>
        <dbReference type="Pfam" id="PF16363"/>
    </source>
</evidence>
<evidence type="ECO:0000256" key="3">
    <source>
        <dbReference type="ARBA" id="ARBA00004947"/>
    </source>
</evidence>
<accession>A0A164UA98</accession>